<dbReference type="Proteomes" id="UP001221757">
    <property type="component" value="Unassembled WGS sequence"/>
</dbReference>
<proteinExistence type="predicted"/>
<organism evidence="1 2">
    <name type="scientific">Mycena rosella</name>
    <name type="common">Pink bonnet</name>
    <name type="synonym">Agaricus rosellus</name>
    <dbReference type="NCBI Taxonomy" id="1033263"/>
    <lineage>
        <taxon>Eukaryota</taxon>
        <taxon>Fungi</taxon>
        <taxon>Dikarya</taxon>
        <taxon>Basidiomycota</taxon>
        <taxon>Agaricomycotina</taxon>
        <taxon>Agaricomycetes</taxon>
        <taxon>Agaricomycetidae</taxon>
        <taxon>Agaricales</taxon>
        <taxon>Marasmiineae</taxon>
        <taxon>Mycenaceae</taxon>
        <taxon>Mycena</taxon>
    </lineage>
</organism>
<name>A0AAD7GAU8_MYCRO</name>
<feature type="non-terminal residue" evidence="1">
    <location>
        <position position="81"/>
    </location>
</feature>
<sequence length="81" mass="8855">LGRIPLVIGMPVMISWNFDVQGGVVKGCMGRLRSIRYELRPDGRLYALSCVVEAPNTTLGIMPDLPAHHVVALTDTVTMSF</sequence>
<gene>
    <name evidence="1" type="ORF">B0H17DRAFT_852928</name>
</gene>
<dbReference type="EMBL" id="JARKIE010000102">
    <property type="protein sequence ID" value="KAJ7685832.1"/>
    <property type="molecule type" value="Genomic_DNA"/>
</dbReference>
<feature type="non-terminal residue" evidence="1">
    <location>
        <position position="1"/>
    </location>
</feature>
<dbReference type="AlphaFoldDB" id="A0AAD7GAU8"/>
<evidence type="ECO:0000313" key="1">
    <source>
        <dbReference type="EMBL" id="KAJ7685832.1"/>
    </source>
</evidence>
<keyword evidence="2" id="KW-1185">Reference proteome</keyword>
<evidence type="ECO:0000313" key="2">
    <source>
        <dbReference type="Proteomes" id="UP001221757"/>
    </source>
</evidence>
<protein>
    <submittedName>
        <fullName evidence="1">Uncharacterized protein</fullName>
    </submittedName>
</protein>
<accession>A0AAD7GAU8</accession>
<comment type="caution">
    <text evidence="1">The sequence shown here is derived from an EMBL/GenBank/DDBJ whole genome shotgun (WGS) entry which is preliminary data.</text>
</comment>
<reference evidence="1" key="1">
    <citation type="submission" date="2023-03" db="EMBL/GenBank/DDBJ databases">
        <title>Massive genome expansion in bonnet fungi (Mycena s.s.) driven by repeated elements and novel gene families across ecological guilds.</title>
        <authorList>
            <consortium name="Lawrence Berkeley National Laboratory"/>
            <person name="Harder C.B."/>
            <person name="Miyauchi S."/>
            <person name="Viragh M."/>
            <person name="Kuo A."/>
            <person name="Thoen E."/>
            <person name="Andreopoulos B."/>
            <person name="Lu D."/>
            <person name="Skrede I."/>
            <person name="Drula E."/>
            <person name="Henrissat B."/>
            <person name="Morin E."/>
            <person name="Kohler A."/>
            <person name="Barry K."/>
            <person name="LaButti K."/>
            <person name="Morin E."/>
            <person name="Salamov A."/>
            <person name="Lipzen A."/>
            <person name="Mereny Z."/>
            <person name="Hegedus B."/>
            <person name="Baldrian P."/>
            <person name="Stursova M."/>
            <person name="Weitz H."/>
            <person name="Taylor A."/>
            <person name="Grigoriev I.V."/>
            <person name="Nagy L.G."/>
            <person name="Martin F."/>
            <person name="Kauserud H."/>
        </authorList>
    </citation>
    <scope>NUCLEOTIDE SEQUENCE</scope>
    <source>
        <strain evidence="1">CBHHK067</strain>
    </source>
</reference>